<accession>A0A1F5N8J6</accession>
<keyword evidence="1" id="KW-0328">Glycosyltransferase</keyword>
<dbReference type="CDD" id="cd06533">
    <property type="entry name" value="Glyco_transf_WecG_TagA"/>
    <property type="match status" value="1"/>
</dbReference>
<dbReference type="PANTHER" id="PTHR34136:SF1">
    <property type="entry name" value="UDP-N-ACETYL-D-MANNOSAMINURONIC ACID TRANSFERASE"/>
    <property type="match status" value="1"/>
</dbReference>
<evidence type="ECO:0000256" key="1">
    <source>
        <dbReference type="ARBA" id="ARBA00022676"/>
    </source>
</evidence>
<dbReference type="Pfam" id="PF03808">
    <property type="entry name" value="Glyco_tran_WecG"/>
    <property type="match status" value="1"/>
</dbReference>
<feature type="region of interest" description="Disordered" evidence="3">
    <location>
        <begin position="164"/>
        <end position="206"/>
    </location>
</feature>
<organism evidence="4 5">
    <name type="scientific">Candidatus Doudnabacteria bacterium RIFCSPHIGHO2_01_52_17</name>
    <dbReference type="NCBI Taxonomy" id="1817820"/>
    <lineage>
        <taxon>Bacteria</taxon>
        <taxon>Candidatus Doudnaibacteriota</taxon>
    </lineage>
</organism>
<reference evidence="4 5" key="1">
    <citation type="journal article" date="2016" name="Nat. Commun.">
        <title>Thousands of microbial genomes shed light on interconnected biogeochemical processes in an aquifer system.</title>
        <authorList>
            <person name="Anantharaman K."/>
            <person name="Brown C.T."/>
            <person name="Hug L.A."/>
            <person name="Sharon I."/>
            <person name="Castelle C.J."/>
            <person name="Probst A.J."/>
            <person name="Thomas B.C."/>
            <person name="Singh A."/>
            <person name="Wilkins M.J."/>
            <person name="Karaoz U."/>
            <person name="Brodie E.L."/>
            <person name="Williams K.H."/>
            <person name="Hubbard S.S."/>
            <person name="Banfield J.F."/>
        </authorList>
    </citation>
    <scope>NUCLEOTIDE SEQUENCE [LARGE SCALE GENOMIC DNA]</scope>
</reference>
<sequence length="247" mass="26593">MKVDVLGVKIDALPKGEVLRQIAERLGRGEQTFIVTPYSESIVAAQRDAGFRAILNSADFTLPDGVGVLWAAHFARLEIKGLRFKRAEVLSQLIYSLISIIFNPKSIRDPIPEKISGAEFVWDLAGLAAKQNKSVYLLGGFGDTSQRAGERLQQKFPGLRIAGTYSPLPQSLPPLGPELEAEGPGEGKKKNSSSPQGGGGGGEGGELIEIINSSGADFLFAALGPKRQEKWIYENRLKLAPKVLIGL</sequence>
<dbReference type="Proteomes" id="UP000176547">
    <property type="component" value="Unassembled WGS sequence"/>
</dbReference>
<feature type="compositionally biased region" description="Gly residues" evidence="3">
    <location>
        <begin position="196"/>
        <end position="205"/>
    </location>
</feature>
<evidence type="ECO:0008006" key="6">
    <source>
        <dbReference type="Google" id="ProtNLM"/>
    </source>
</evidence>
<protein>
    <recommendedName>
        <fullName evidence="6">WecB/TagA/CpsF family glycosyltransferase</fullName>
    </recommendedName>
</protein>
<dbReference type="GO" id="GO:0016758">
    <property type="term" value="F:hexosyltransferase activity"/>
    <property type="evidence" value="ECO:0007669"/>
    <property type="project" value="TreeGrafter"/>
</dbReference>
<evidence type="ECO:0000313" key="4">
    <source>
        <dbReference type="EMBL" id="OGE73913.1"/>
    </source>
</evidence>
<keyword evidence="2" id="KW-0808">Transferase</keyword>
<feature type="non-terminal residue" evidence="4">
    <location>
        <position position="247"/>
    </location>
</feature>
<evidence type="ECO:0000256" key="3">
    <source>
        <dbReference type="SAM" id="MobiDB-lite"/>
    </source>
</evidence>
<gene>
    <name evidence="4" type="ORF">A3K06_03700</name>
</gene>
<evidence type="ECO:0000313" key="5">
    <source>
        <dbReference type="Proteomes" id="UP000176547"/>
    </source>
</evidence>
<evidence type="ECO:0000256" key="2">
    <source>
        <dbReference type="ARBA" id="ARBA00022679"/>
    </source>
</evidence>
<dbReference type="PANTHER" id="PTHR34136">
    <property type="match status" value="1"/>
</dbReference>
<dbReference type="InterPro" id="IPR004629">
    <property type="entry name" value="WecG_TagA_CpsF"/>
</dbReference>
<dbReference type="EMBL" id="MFEG01000076">
    <property type="protein sequence ID" value="OGE73913.1"/>
    <property type="molecule type" value="Genomic_DNA"/>
</dbReference>
<comment type="caution">
    <text evidence="4">The sequence shown here is derived from an EMBL/GenBank/DDBJ whole genome shotgun (WGS) entry which is preliminary data.</text>
</comment>
<dbReference type="AlphaFoldDB" id="A0A1F5N8J6"/>
<name>A0A1F5N8J6_9BACT</name>
<proteinExistence type="predicted"/>